<dbReference type="InterPro" id="IPR050624">
    <property type="entry name" value="HTH-type_Tx_Regulator"/>
</dbReference>
<dbReference type="Proteomes" id="UP000306509">
    <property type="component" value="Unassembled WGS sequence"/>
</dbReference>
<dbReference type="STRING" id="180332.GCA_000797495_02797"/>
<name>A0A4V6HRP5_9FIRM</name>
<organism evidence="4 5">
    <name type="scientific">Robinsoniella peoriensis</name>
    <dbReference type="NCBI Taxonomy" id="180332"/>
    <lineage>
        <taxon>Bacteria</taxon>
        <taxon>Bacillati</taxon>
        <taxon>Bacillota</taxon>
        <taxon>Clostridia</taxon>
        <taxon>Lachnospirales</taxon>
        <taxon>Lachnospiraceae</taxon>
        <taxon>Robinsoniella</taxon>
    </lineage>
</organism>
<sequence>MPQIRKPTQKRSIEKQNKIIHAGFELFCEKGYYETNTNEICKRAGVSTGALYSYFPDKKAIFISAFQKFFEEQIDPLLFSLSEGDEPFTVDEFIRKTICVFTSIYANSSSGIAELSNMMNKDEEIFQTFCGLEEKLMNVFIDTLVQNNINASLEKLYLIYAMIDAIAQENNINAHSEMDSNKLLQAGINAIKGLLEIV</sequence>
<evidence type="ECO:0000313" key="5">
    <source>
        <dbReference type="Proteomes" id="UP000306509"/>
    </source>
</evidence>
<feature type="domain" description="HTH tetR-type" evidence="3">
    <location>
        <begin position="13"/>
        <end position="73"/>
    </location>
</feature>
<protein>
    <submittedName>
        <fullName evidence="4">Putative HTH-type transcriptional regulator YvdT</fullName>
    </submittedName>
</protein>
<reference evidence="4 5" key="1">
    <citation type="journal article" date="2019" name="Anaerobe">
        <title>Detection of Robinsoniella peoriensis in multiple bone samples of a trauma patient.</title>
        <authorList>
            <person name="Schrottner P."/>
            <person name="Hartwich K."/>
            <person name="Bunk B."/>
            <person name="Schober I."/>
            <person name="Helbig S."/>
            <person name="Rudolph W.W."/>
            <person name="Gunzer F."/>
        </authorList>
    </citation>
    <scope>NUCLEOTIDE SEQUENCE [LARGE SCALE GENOMIC DNA]</scope>
    <source>
        <strain evidence="4 5">DSM 106044</strain>
    </source>
</reference>
<dbReference type="PANTHER" id="PTHR43479:SF11">
    <property type="entry name" value="ACREF_ENVCD OPERON REPRESSOR-RELATED"/>
    <property type="match status" value="1"/>
</dbReference>
<dbReference type="InterPro" id="IPR001647">
    <property type="entry name" value="HTH_TetR"/>
</dbReference>
<dbReference type="SUPFAM" id="SSF46689">
    <property type="entry name" value="Homeodomain-like"/>
    <property type="match status" value="1"/>
</dbReference>
<dbReference type="Pfam" id="PF00440">
    <property type="entry name" value="TetR_N"/>
    <property type="match status" value="1"/>
</dbReference>
<keyword evidence="1 2" id="KW-0238">DNA-binding</keyword>
<dbReference type="PROSITE" id="PS50977">
    <property type="entry name" value="HTH_TETR_2"/>
    <property type="match status" value="1"/>
</dbReference>
<dbReference type="AlphaFoldDB" id="A0A4V6HRP5"/>
<feature type="DNA-binding region" description="H-T-H motif" evidence="2">
    <location>
        <begin position="36"/>
        <end position="55"/>
    </location>
</feature>
<comment type="caution">
    <text evidence="4">The sequence shown here is derived from an EMBL/GenBank/DDBJ whole genome shotgun (WGS) entry which is preliminary data.</text>
</comment>
<dbReference type="PRINTS" id="PR00455">
    <property type="entry name" value="HTHTETR"/>
</dbReference>
<proteinExistence type="predicted"/>
<accession>A0A4V6HRP5</accession>
<dbReference type="InterPro" id="IPR009057">
    <property type="entry name" value="Homeodomain-like_sf"/>
</dbReference>
<keyword evidence="5" id="KW-1185">Reference proteome</keyword>
<dbReference type="PANTHER" id="PTHR43479">
    <property type="entry name" value="ACREF/ENVCD OPERON REPRESSOR-RELATED"/>
    <property type="match status" value="1"/>
</dbReference>
<evidence type="ECO:0000259" key="3">
    <source>
        <dbReference type="PROSITE" id="PS50977"/>
    </source>
</evidence>
<evidence type="ECO:0000313" key="4">
    <source>
        <dbReference type="EMBL" id="TLC99807.1"/>
    </source>
</evidence>
<dbReference type="EMBL" id="QGQD01000065">
    <property type="protein sequence ID" value="TLC99807.1"/>
    <property type="molecule type" value="Genomic_DNA"/>
</dbReference>
<dbReference type="Gene3D" id="1.10.357.10">
    <property type="entry name" value="Tetracycline Repressor, domain 2"/>
    <property type="match status" value="1"/>
</dbReference>
<dbReference type="GO" id="GO:0003677">
    <property type="term" value="F:DNA binding"/>
    <property type="evidence" value="ECO:0007669"/>
    <property type="project" value="UniProtKB-UniRule"/>
</dbReference>
<gene>
    <name evidence="4" type="primary">yvdT_2</name>
    <name evidence="4" type="ORF">DSM106044_03332</name>
</gene>
<evidence type="ECO:0000256" key="2">
    <source>
        <dbReference type="PROSITE-ProRule" id="PRU00335"/>
    </source>
</evidence>
<evidence type="ECO:0000256" key="1">
    <source>
        <dbReference type="ARBA" id="ARBA00023125"/>
    </source>
</evidence>